<sequence length="169" mass="19536">MIHFEHIRCPLHRYTFTVGPIRRWVEKECEGKVLNLFCGPTRLALNEIRNDLNPDMPADHHLDALEFLRTWNGERFNTILLDPPYAYRKSMTMYQGMVCSPFRQLKDAIPGCLYPDGLVITFGYHSVVMGRNRQFELEKIALFSHGGAIHDTIASIERYVPAQLKLSLT</sequence>
<evidence type="ECO:0008006" key="3">
    <source>
        <dbReference type="Google" id="ProtNLM"/>
    </source>
</evidence>
<evidence type="ECO:0000313" key="1">
    <source>
        <dbReference type="EMBL" id="RKR80620.1"/>
    </source>
</evidence>
<gene>
    <name evidence="1" type="ORF">BDD43_0745</name>
</gene>
<comment type="caution">
    <text evidence="1">The sequence shown here is derived from an EMBL/GenBank/DDBJ whole genome shotgun (WGS) entry which is preliminary data.</text>
</comment>
<protein>
    <recommendedName>
        <fullName evidence="3">DNA methylase</fullName>
    </recommendedName>
</protein>
<dbReference type="InterPro" id="IPR029063">
    <property type="entry name" value="SAM-dependent_MTases_sf"/>
</dbReference>
<proteinExistence type="predicted"/>
<reference evidence="1 2" key="1">
    <citation type="submission" date="2018-10" db="EMBL/GenBank/DDBJ databases">
        <title>Genomic Encyclopedia of Archaeal and Bacterial Type Strains, Phase II (KMG-II): from individual species to whole genera.</title>
        <authorList>
            <person name="Goeker M."/>
        </authorList>
    </citation>
    <scope>NUCLEOTIDE SEQUENCE [LARGE SCALE GENOMIC DNA]</scope>
    <source>
        <strain evidence="1 2">DSM 18602</strain>
    </source>
</reference>
<dbReference type="InterPro" id="IPR002052">
    <property type="entry name" value="DNA_methylase_N6_adenine_CS"/>
</dbReference>
<accession>A0A495IV78</accession>
<dbReference type="GO" id="GO:0032259">
    <property type="term" value="P:methylation"/>
    <property type="evidence" value="ECO:0007669"/>
    <property type="project" value="InterPro"/>
</dbReference>
<dbReference type="SUPFAM" id="SSF53335">
    <property type="entry name" value="S-adenosyl-L-methionine-dependent methyltransferases"/>
    <property type="match status" value="1"/>
</dbReference>
<keyword evidence="2" id="KW-1185">Reference proteome</keyword>
<dbReference type="GO" id="GO:0008168">
    <property type="term" value="F:methyltransferase activity"/>
    <property type="evidence" value="ECO:0007669"/>
    <property type="project" value="InterPro"/>
</dbReference>
<dbReference type="GO" id="GO:0003676">
    <property type="term" value="F:nucleic acid binding"/>
    <property type="evidence" value="ECO:0007669"/>
    <property type="project" value="InterPro"/>
</dbReference>
<evidence type="ECO:0000313" key="2">
    <source>
        <dbReference type="Proteomes" id="UP000268007"/>
    </source>
</evidence>
<dbReference type="Proteomes" id="UP000268007">
    <property type="component" value="Unassembled WGS sequence"/>
</dbReference>
<name>A0A495IV78_9SPHI</name>
<dbReference type="EMBL" id="RBKU01000001">
    <property type="protein sequence ID" value="RKR80620.1"/>
    <property type="molecule type" value="Genomic_DNA"/>
</dbReference>
<dbReference type="PROSITE" id="PS00092">
    <property type="entry name" value="N6_MTASE"/>
    <property type="match status" value="1"/>
</dbReference>
<dbReference type="OrthoDB" id="792870at2"/>
<dbReference type="Gene3D" id="3.40.50.150">
    <property type="entry name" value="Vaccinia Virus protein VP39"/>
    <property type="match status" value="1"/>
</dbReference>
<dbReference type="AlphaFoldDB" id="A0A495IV78"/>
<organism evidence="1 2">
    <name type="scientific">Mucilaginibacter gracilis</name>
    <dbReference type="NCBI Taxonomy" id="423350"/>
    <lineage>
        <taxon>Bacteria</taxon>
        <taxon>Pseudomonadati</taxon>
        <taxon>Bacteroidota</taxon>
        <taxon>Sphingobacteriia</taxon>
        <taxon>Sphingobacteriales</taxon>
        <taxon>Sphingobacteriaceae</taxon>
        <taxon>Mucilaginibacter</taxon>
    </lineage>
</organism>